<organism evidence="2 3">
    <name type="scientific">Cohnella abietis</name>
    <dbReference type="NCBI Taxonomy" id="2507935"/>
    <lineage>
        <taxon>Bacteria</taxon>
        <taxon>Bacillati</taxon>
        <taxon>Bacillota</taxon>
        <taxon>Bacilli</taxon>
        <taxon>Bacillales</taxon>
        <taxon>Paenibacillaceae</taxon>
        <taxon>Cohnella</taxon>
    </lineage>
</organism>
<dbReference type="Proteomes" id="UP000289856">
    <property type="component" value="Chromosome"/>
</dbReference>
<feature type="transmembrane region" description="Helical" evidence="1">
    <location>
        <begin position="7"/>
        <end position="25"/>
    </location>
</feature>
<keyword evidence="1" id="KW-1133">Transmembrane helix</keyword>
<evidence type="ECO:0000313" key="2">
    <source>
        <dbReference type="EMBL" id="BBI34968.1"/>
    </source>
</evidence>
<keyword evidence="1" id="KW-0472">Membrane</keyword>
<proteinExistence type="predicted"/>
<protein>
    <submittedName>
        <fullName evidence="2">Uncharacterized protein</fullName>
    </submittedName>
</protein>
<evidence type="ECO:0000256" key="1">
    <source>
        <dbReference type="SAM" id="Phobius"/>
    </source>
</evidence>
<feature type="transmembrane region" description="Helical" evidence="1">
    <location>
        <begin position="31"/>
        <end position="48"/>
    </location>
</feature>
<reference evidence="2 3" key="1">
    <citation type="submission" date="2019-01" db="EMBL/GenBank/DDBJ databases">
        <title>Complete genome sequence of Cohnella hallensis HS21 isolated from Korean fir (Abies koreana) rhizospheric soil.</title>
        <authorList>
            <person name="Jiang L."/>
            <person name="Kang S.W."/>
            <person name="Kim S."/>
            <person name="Jung J."/>
            <person name="Kim C.Y."/>
            <person name="Kim D.H."/>
            <person name="Kim S.W."/>
            <person name="Lee J."/>
        </authorList>
    </citation>
    <scope>NUCLEOTIDE SEQUENCE [LARGE SCALE GENOMIC DNA]</scope>
    <source>
        <strain evidence="2 3">HS21</strain>
    </source>
</reference>
<evidence type="ECO:0000313" key="3">
    <source>
        <dbReference type="Proteomes" id="UP000289856"/>
    </source>
</evidence>
<dbReference type="AlphaFoldDB" id="A0A3T1DAG4"/>
<accession>A0A3T1DAG4</accession>
<feature type="transmembrane region" description="Helical" evidence="1">
    <location>
        <begin position="81"/>
        <end position="102"/>
    </location>
</feature>
<dbReference type="EMBL" id="AP019400">
    <property type="protein sequence ID" value="BBI34968.1"/>
    <property type="molecule type" value="Genomic_DNA"/>
</dbReference>
<dbReference type="KEGG" id="cohn:KCTCHS21_43670"/>
<keyword evidence="1" id="KW-0812">Transmembrane</keyword>
<feature type="transmembrane region" description="Helical" evidence="1">
    <location>
        <begin position="55"/>
        <end position="75"/>
    </location>
</feature>
<gene>
    <name evidence="2" type="ORF">KCTCHS21_43670</name>
</gene>
<sequence length="111" mass="12691">MNKNSIIYAVLFLFFSVGALLQGFFSDWSVFAVASVLCSICLICYLSNKDKTLKMTWFPIILLLYSAMYILTIGYGIDREYAIIEAGRVVILLPLVILLMHLDREKDWPCI</sequence>
<name>A0A3T1DAG4_9BACL</name>
<keyword evidence="3" id="KW-1185">Reference proteome</keyword>